<accession>A0A1E7EM10</accession>
<feature type="non-terminal residue" evidence="5">
    <location>
        <position position="73"/>
    </location>
</feature>
<evidence type="ECO:0000259" key="4">
    <source>
        <dbReference type="Pfam" id="PF00447"/>
    </source>
</evidence>
<dbReference type="Proteomes" id="UP000095751">
    <property type="component" value="Unassembled WGS sequence"/>
</dbReference>
<dbReference type="SUPFAM" id="SSF46785">
    <property type="entry name" value="Winged helix' DNA-binding domain"/>
    <property type="match status" value="1"/>
</dbReference>
<dbReference type="GO" id="GO:0005634">
    <property type="term" value="C:nucleus"/>
    <property type="evidence" value="ECO:0007669"/>
    <property type="project" value="UniProtKB-SubCell"/>
</dbReference>
<gene>
    <name evidence="5" type="ORF">FRACYDRAFT_154589</name>
</gene>
<dbReference type="Gene3D" id="1.10.10.10">
    <property type="entry name" value="Winged helix-like DNA-binding domain superfamily/Winged helix DNA-binding domain"/>
    <property type="match status" value="1"/>
</dbReference>
<dbReference type="InterPro" id="IPR000232">
    <property type="entry name" value="HSF_DNA-bd"/>
</dbReference>
<dbReference type="InterPro" id="IPR036390">
    <property type="entry name" value="WH_DNA-bd_sf"/>
</dbReference>
<dbReference type="OrthoDB" id="60033at2759"/>
<evidence type="ECO:0000313" key="5">
    <source>
        <dbReference type="EMBL" id="OEU06924.1"/>
    </source>
</evidence>
<reference evidence="5 6" key="1">
    <citation type="submission" date="2016-09" db="EMBL/GenBank/DDBJ databases">
        <title>Extensive genetic diversity and differential bi-allelic expression allows diatom success in the polar Southern Ocean.</title>
        <authorList>
            <consortium name="DOE Joint Genome Institute"/>
            <person name="Mock T."/>
            <person name="Otillar R.P."/>
            <person name="Strauss J."/>
            <person name="Dupont C."/>
            <person name="Frickenhaus S."/>
            <person name="Maumus F."/>
            <person name="Mcmullan M."/>
            <person name="Sanges R."/>
            <person name="Schmutz J."/>
            <person name="Toseland A."/>
            <person name="Valas R."/>
            <person name="Veluchamy A."/>
            <person name="Ward B.J."/>
            <person name="Allen A."/>
            <person name="Barry K."/>
            <person name="Falciatore A."/>
            <person name="Ferrante M."/>
            <person name="Fortunato A.E."/>
            <person name="Gloeckner G."/>
            <person name="Gruber A."/>
            <person name="Hipkin R."/>
            <person name="Janech M."/>
            <person name="Kroth P."/>
            <person name="Leese F."/>
            <person name="Lindquist E."/>
            <person name="Lyon B.R."/>
            <person name="Martin J."/>
            <person name="Mayer C."/>
            <person name="Parker M."/>
            <person name="Quesneville H."/>
            <person name="Raymond J."/>
            <person name="Uhlig C."/>
            <person name="Valentin K.U."/>
            <person name="Worden A.Z."/>
            <person name="Armbrust E.V."/>
            <person name="Bowler C."/>
            <person name="Green B."/>
            <person name="Moulton V."/>
            <person name="Van Oosterhout C."/>
            <person name="Grigoriev I."/>
        </authorList>
    </citation>
    <scope>NUCLEOTIDE SEQUENCE [LARGE SCALE GENOMIC DNA]</scope>
    <source>
        <strain evidence="5 6">CCMP1102</strain>
    </source>
</reference>
<dbReference type="Pfam" id="PF00447">
    <property type="entry name" value="HSF_DNA-bind"/>
    <property type="match status" value="1"/>
</dbReference>
<evidence type="ECO:0000313" key="6">
    <source>
        <dbReference type="Proteomes" id="UP000095751"/>
    </source>
</evidence>
<comment type="subcellular location">
    <subcellularLocation>
        <location evidence="1">Nucleus</location>
    </subcellularLocation>
</comment>
<name>A0A1E7EM10_9STRA</name>
<keyword evidence="3" id="KW-0539">Nucleus</keyword>
<organism evidence="5 6">
    <name type="scientific">Fragilariopsis cylindrus CCMP1102</name>
    <dbReference type="NCBI Taxonomy" id="635003"/>
    <lineage>
        <taxon>Eukaryota</taxon>
        <taxon>Sar</taxon>
        <taxon>Stramenopiles</taxon>
        <taxon>Ochrophyta</taxon>
        <taxon>Bacillariophyta</taxon>
        <taxon>Bacillariophyceae</taxon>
        <taxon>Bacillariophycidae</taxon>
        <taxon>Bacillariales</taxon>
        <taxon>Bacillariaceae</taxon>
        <taxon>Fragilariopsis</taxon>
    </lineage>
</organism>
<evidence type="ECO:0000256" key="1">
    <source>
        <dbReference type="ARBA" id="ARBA00004123"/>
    </source>
</evidence>
<proteinExistence type="predicted"/>
<evidence type="ECO:0000256" key="2">
    <source>
        <dbReference type="ARBA" id="ARBA00023125"/>
    </source>
</evidence>
<keyword evidence="2" id="KW-0238">DNA-binding</keyword>
<dbReference type="InParanoid" id="A0A1E7EM10"/>
<feature type="domain" description="HSF-type DNA-binding" evidence="4">
    <location>
        <begin position="1"/>
        <end position="71"/>
    </location>
</feature>
<feature type="non-terminal residue" evidence="5">
    <location>
        <position position="1"/>
    </location>
</feature>
<protein>
    <recommendedName>
        <fullName evidence="4">HSF-type DNA-binding domain-containing protein</fullName>
    </recommendedName>
</protein>
<sequence length="73" mass="8704">ISWCSNGKSFMIRGTPKQMIMLLNKHKFRQTKYKSFLRQLQAYNFIRIIKGSQKGLVYHSNFQRNNKALCMTM</sequence>
<evidence type="ECO:0000256" key="3">
    <source>
        <dbReference type="ARBA" id="ARBA00023242"/>
    </source>
</evidence>
<dbReference type="AlphaFoldDB" id="A0A1E7EM10"/>
<dbReference type="GO" id="GO:0003700">
    <property type="term" value="F:DNA-binding transcription factor activity"/>
    <property type="evidence" value="ECO:0007669"/>
    <property type="project" value="InterPro"/>
</dbReference>
<dbReference type="InterPro" id="IPR036388">
    <property type="entry name" value="WH-like_DNA-bd_sf"/>
</dbReference>
<dbReference type="GO" id="GO:0043565">
    <property type="term" value="F:sequence-specific DNA binding"/>
    <property type="evidence" value="ECO:0007669"/>
    <property type="project" value="InterPro"/>
</dbReference>
<dbReference type="KEGG" id="fcy:FRACYDRAFT_154589"/>
<keyword evidence="6" id="KW-1185">Reference proteome</keyword>
<dbReference type="EMBL" id="KV784394">
    <property type="protein sequence ID" value="OEU06924.1"/>
    <property type="molecule type" value="Genomic_DNA"/>
</dbReference>